<dbReference type="Pfam" id="PF13727">
    <property type="entry name" value="CoA_binding_3"/>
    <property type="match status" value="1"/>
</dbReference>
<feature type="transmembrane region" description="Helical" evidence="7">
    <location>
        <begin position="90"/>
        <end position="107"/>
    </location>
</feature>
<feature type="transmembrane region" description="Helical" evidence="7">
    <location>
        <begin position="290"/>
        <end position="313"/>
    </location>
</feature>
<feature type="transmembrane region" description="Helical" evidence="7">
    <location>
        <begin position="51"/>
        <end position="70"/>
    </location>
</feature>
<keyword evidence="4 7" id="KW-0812">Transmembrane</keyword>
<dbReference type="InterPro" id="IPR017475">
    <property type="entry name" value="EPS_sugar_tfrase"/>
</dbReference>
<dbReference type="Pfam" id="PF02397">
    <property type="entry name" value="Bac_transf"/>
    <property type="match status" value="1"/>
</dbReference>
<feature type="domain" description="Bacterial sugar transferase" evidence="8">
    <location>
        <begin position="288"/>
        <end position="472"/>
    </location>
</feature>
<dbReference type="NCBIfam" id="TIGR03023">
    <property type="entry name" value="WcaJ_sugtrans"/>
    <property type="match status" value="1"/>
</dbReference>
<dbReference type="GO" id="GO:0016020">
    <property type="term" value="C:membrane"/>
    <property type="evidence" value="ECO:0007669"/>
    <property type="project" value="UniProtKB-SubCell"/>
</dbReference>
<keyword evidence="10" id="KW-1185">Reference proteome</keyword>
<reference evidence="9 10" key="1">
    <citation type="journal article" date="2018" name="Int. J. Syst. Evol. Microbiol.">
        <title>Parvibium lacunae gen. nov., sp. nov., a new member of the family Alcaligenaceae isolated from a freshwater pond.</title>
        <authorList>
            <person name="Chen W.M."/>
            <person name="Xie P.B."/>
            <person name="Hsu M.Y."/>
            <person name="Sheu S.Y."/>
        </authorList>
    </citation>
    <scope>NUCLEOTIDE SEQUENCE [LARGE SCALE GENOMIC DNA]</scope>
    <source>
        <strain evidence="9 10">KMB9</strain>
    </source>
</reference>
<dbReference type="PANTHER" id="PTHR30576">
    <property type="entry name" value="COLANIC BIOSYNTHESIS UDP-GLUCOSE LIPID CARRIER TRANSFERASE"/>
    <property type="match status" value="1"/>
</dbReference>
<dbReference type="Gene3D" id="3.40.50.720">
    <property type="entry name" value="NAD(P)-binding Rossmann-like Domain"/>
    <property type="match status" value="1"/>
</dbReference>
<dbReference type="EC" id="2.7.8.31" evidence="9"/>
<evidence type="ECO:0000256" key="6">
    <source>
        <dbReference type="ARBA" id="ARBA00023136"/>
    </source>
</evidence>
<dbReference type="Proteomes" id="UP000252357">
    <property type="component" value="Unassembled WGS sequence"/>
</dbReference>
<evidence type="ECO:0000256" key="7">
    <source>
        <dbReference type="SAM" id="Phobius"/>
    </source>
</evidence>
<dbReference type="AlphaFoldDB" id="A0A368L160"/>
<dbReference type="NCBIfam" id="TIGR03025">
    <property type="entry name" value="EPS_sugtrans"/>
    <property type="match status" value="1"/>
</dbReference>
<comment type="subcellular location">
    <subcellularLocation>
        <location evidence="1">Membrane</location>
        <topology evidence="1">Multi-pass membrane protein</topology>
    </subcellularLocation>
</comment>
<evidence type="ECO:0000259" key="8">
    <source>
        <dbReference type="Pfam" id="PF02397"/>
    </source>
</evidence>
<name>A0A368L160_9BURK</name>
<dbReference type="InterPro" id="IPR017473">
    <property type="entry name" value="Undecaprenyl-P_gluc_Ptfrase"/>
</dbReference>
<proteinExistence type="inferred from homology"/>
<keyword evidence="3 9" id="KW-0808">Transferase</keyword>
<dbReference type="GO" id="GO:0009242">
    <property type="term" value="P:colanic acid biosynthetic process"/>
    <property type="evidence" value="ECO:0007669"/>
    <property type="project" value="TreeGrafter"/>
</dbReference>
<dbReference type="InterPro" id="IPR003362">
    <property type="entry name" value="Bact_transf"/>
</dbReference>
<evidence type="ECO:0000256" key="5">
    <source>
        <dbReference type="ARBA" id="ARBA00022989"/>
    </source>
</evidence>
<evidence type="ECO:0000256" key="4">
    <source>
        <dbReference type="ARBA" id="ARBA00022692"/>
    </source>
</evidence>
<feature type="transmembrane region" description="Helical" evidence="7">
    <location>
        <begin position="119"/>
        <end position="141"/>
    </location>
</feature>
<evidence type="ECO:0000256" key="1">
    <source>
        <dbReference type="ARBA" id="ARBA00004141"/>
    </source>
</evidence>
<evidence type="ECO:0000256" key="3">
    <source>
        <dbReference type="ARBA" id="ARBA00022679"/>
    </source>
</evidence>
<dbReference type="PANTHER" id="PTHR30576:SF21">
    <property type="entry name" value="UDP-GLUCOSE:UNDECAPRENYL-PHOSPHATE GLUCOSE-1-PHOSPHATE TRANSFERASE"/>
    <property type="match status" value="1"/>
</dbReference>
<keyword evidence="5 7" id="KW-1133">Transmembrane helix</keyword>
<dbReference type="EMBL" id="QPGB01000004">
    <property type="protein sequence ID" value="RCS57054.1"/>
    <property type="molecule type" value="Genomic_DNA"/>
</dbReference>
<evidence type="ECO:0000256" key="2">
    <source>
        <dbReference type="ARBA" id="ARBA00006464"/>
    </source>
</evidence>
<protein>
    <submittedName>
        <fullName evidence="9">Undecaprenyl-phosphate glucose phosphotransferase</fullName>
        <ecNumber evidence="9">2.7.8.31</ecNumber>
    </submittedName>
</protein>
<sequence>MAERGLFGGGAGLSRTRTHTTNHEFFAGMTFTLITCLTLSALVGIHDLASLQAFSTTFVITLLACLASYFRPNAARVLGAWDLGKTFPLIVGRWLWVYFTVLMAAYLSKSAEELSRMVMLTWLFVNPLALLLSASILRFLLGRYYQQSDRRRRAILLSSNSATADFVAAIQQTPLADIDLQGFYDNREQSRPPSDLRHLGSLEEAIRFFRRMPAGEPAVDVVFIALTSKERPELSELIELLQDSTISTYFLPESRLFGLPGIQISELAGKPVLVASETPLLGLAAMSKRLFDIIVASVAIVLLSPVMLVLAIATKLSSPGPILYKQVRYGMGGKPILVYKFRSMYQQAANAPVIQATAQDKRVTRLGWFMRRTSLDELPQFLNVLFGSMSIVGPRPHAVEHNEMYRKLVQGYMLRHKVKPGITGWAQVNGWRGETDTLEKMQKRIEYDLQYIQNWSLWLDCVILIKTVRVVFGQKNAY</sequence>
<comment type="caution">
    <text evidence="9">The sequence shown here is derived from an EMBL/GenBank/DDBJ whole genome shotgun (WGS) entry which is preliminary data.</text>
</comment>
<dbReference type="GO" id="GO:0089702">
    <property type="term" value="F:undecaprenyl-phosphate glucose phosphotransferase activity"/>
    <property type="evidence" value="ECO:0007669"/>
    <property type="project" value="UniProtKB-EC"/>
</dbReference>
<dbReference type="RefSeq" id="WP_114403196.1">
    <property type="nucleotide sequence ID" value="NZ_QPGB01000004.1"/>
</dbReference>
<feature type="transmembrane region" description="Helical" evidence="7">
    <location>
        <begin position="25"/>
        <end position="45"/>
    </location>
</feature>
<evidence type="ECO:0000313" key="10">
    <source>
        <dbReference type="Proteomes" id="UP000252357"/>
    </source>
</evidence>
<comment type="similarity">
    <text evidence="2">Belongs to the bacterial sugar transferase family.</text>
</comment>
<gene>
    <name evidence="9" type="ORF">DU000_09615</name>
</gene>
<dbReference type="OrthoDB" id="9808602at2"/>
<accession>A0A368L160</accession>
<organism evidence="9 10">
    <name type="scientific">Parvibium lacunae</name>
    <dbReference type="NCBI Taxonomy" id="1888893"/>
    <lineage>
        <taxon>Bacteria</taxon>
        <taxon>Pseudomonadati</taxon>
        <taxon>Pseudomonadota</taxon>
        <taxon>Betaproteobacteria</taxon>
        <taxon>Burkholderiales</taxon>
        <taxon>Alcaligenaceae</taxon>
        <taxon>Parvibium</taxon>
    </lineage>
</organism>
<evidence type="ECO:0000313" key="9">
    <source>
        <dbReference type="EMBL" id="RCS57054.1"/>
    </source>
</evidence>
<keyword evidence="6 7" id="KW-0472">Membrane</keyword>